<name>A0A9P0AF59_BEMTA</name>
<keyword evidence="2" id="KW-1185">Reference proteome</keyword>
<gene>
    <name evidence="1" type="ORF">BEMITA_LOCUS8086</name>
</gene>
<dbReference type="EMBL" id="OU963865">
    <property type="protein sequence ID" value="CAH0389237.1"/>
    <property type="molecule type" value="Genomic_DNA"/>
</dbReference>
<organism evidence="1 2">
    <name type="scientific">Bemisia tabaci</name>
    <name type="common">Sweetpotato whitefly</name>
    <name type="synonym">Aleurodes tabaci</name>
    <dbReference type="NCBI Taxonomy" id="7038"/>
    <lineage>
        <taxon>Eukaryota</taxon>
        <taxon>Metazoa</taxon>
        <taxon>Ecdysozoa</taxon>
        <taxon>Arthropoda</taxon>
        <taxon>Hexapoda</taxon>
        <taxon>Insecta</taxon>
        <taxon>Pterygota</taxon>
        <taxon>Neoptera</taxon>
        <taxon>Paraneoptera</taxon>
        <taxon>Hemiptera</taxon>
        <taxon>Sternorrhyncha</taxon>
        <taxon>Aleyrodoidea</taxon>
        <taxon>Aleyrodidae</taxon>
        <taxon>Aleyrodinae</taxon>
        <taxon>Bemisia</taxon>
    </lineage>
</organism>
<evidence type="ECO:0000313" key="1">
    <source>
        <dbReference type="EMBL" id="CAH0389237.1"/>
    </source>
</evidence>
<proteinExistence type="predicted"/>
<accession>A0A9P0AF59</accession>
<reference evidence="1" key="1">
    <citation type="submission" date="2021-12" db="EMBL/GenBank/DDBJ databases">
        <authorList>
            <person name="King R."/>
        </authorList>
    </citation>
    <scope>NUCLEOTIDE SEQUENCE</scope>
</reference>
<sequence length="164" mass="19393">MFVRRFSLAWQNFALKKVLDWIPPSRKRIGRPAKSWIDGIRQEIRICDLPGKLWQDRYQWRLGVAEHTEALEKRHVSMCRISDLIILRPVTKNFQLNGQHFKQPLARFQEFLDETNHRVFQKTRIFSQEICQRLQVDTAFSLGGSRIERRDGAVSSVGTTEQER</sequence>
<protein>
    <submittedName>
        <fullName evidence="1">Uncharacterized protein</fullName>
    </submittedName>
</protein>
<dbReference type="Proteomes" id="UP001152759">
    <property type="component" value="Chromosome 4"/>
</dbReference>
<evidence type="ECO:0000313" key="2">
    <source>
        <dbReference type="Proteomes" id="UP001152759"/>
    </source>
</evidence>
<dbReference type="AlphaFoldDB" id="A0A9P0AF59"/>